<name>A0A401W554_STREY</name>
<accession>A0A401W554</accession>
<dbReference type="Gene3D" id="3.40.50.1820">
    <property type="entry name" value="alpha/beta hydrolase"/>
    <property type="match status" value="1"/>
</dbReference>
<gene>
    <name evidence="3" type="ORF">GKJPGBOP_04146</name>
</gene>
<dbReference type="InterPro" id="IPR012223">
    <property type="entry name" value="TEII"/>
</dbReference>
<dbReference type="PANTHER" id="PTHR11487">
    <property type="entry name" value="THIOESTERASE"/>
    <property type="match status" value="1"/>
</dbReference>
<dbReference type="PANTHER" id="PTHR11487:SF0">
    <property type="entry name" value="S-ACYL FATTY ACID SYNTHASE THIOESTERASE, MEDIUM CHAIN"/>
    <property type="match status" value="1"/>
</dbReference>
<proteinExistence type="inferred from homology"/>
<dbReference type="EMBL" id="BHZD01000001">
    <property type="protein sequence ID" value="GCD44448.1"/>
    <property type="molecule type" value="Genomic_DNA"/>
</dbReference>
<feature type="domain" description="Thioesterase" evidence="2">
    <location>
        <begin position="5"/>
        <end position="229"/>
    </location>
</feature>
<dbReference type="RefSeq" id="WP_125055306.1">
    <property type="nucleotide sequence ID" value="NZ_BHZD01000001.1"/>
</dbReference>
<dbReference type="Pfam" id="PF00975">
    <property type="entry name" value="Thioesterase"/>
    <property type="match status" value="1"/>
</dbReference>
<dbReference type="InterPro" id="IPR001031">
    <property type="entry name" value="Thioesterase"/>
</dbReference>
<dbReference type="SUPFAM" id="SSF53474">
    <property type="entry name" value="alpha/beta-Hydrolases"/>
    <property type="match status" value="1"/>
</dbReference>
<dbReference type="AlphaFoldDB" id="A0A401W554"/>
<dbReference type="InterPro" id="IPR029058">
    <property type="entry name" value="AB_hydrolase_fold"/>
</dbReference>
<evidence type="ECO:0000313" key="4">
    <source>
        <dbReference type="Proteomes" id="UP000286746"/>
    </source>
</evidence>
<dbReference type="GO" id="GO:0008610">
    <property type="term" value="P:lipid biosynthetic process"/>
    <property type="evidence" value="ECO:0007669"/>
    <property type="project" value="TreeGrafter"/>
</dbReference>
<sequence length="238" mass="25797">MTPHPLVLLHHAGGSAAYFDPLVKALPPEIGPLAVDLPGRGRRWRETPVTTIDEAVDSLLDTVSAIDGPFSVFGHSLGAYVGLALAARLEETGARSQCATLFASANSGPRGAVLPFEGSPLTTTDEEIFEITAKSGGGLSQQILDHPQLRRRTADLLRADFSVSESFLSRKRRTVTEADIVVCYGTDDIFTTEQLDQWRFNTTASTETRLFPGGHFYVEQNVPGLVEIIAGRRYARAT</sequence>
<organism evidence="3 4">
    <name type="scientific">Streptomyces paromomycinus</name>
    <name type="common">Streptomyces rimosus subsp. paromomycinus</name>
    <dbReference type="NCBI Taxonomy" id="92743"/>
    <lineage>
        <taxon>Bacteria</taxon>
        <taxon>Bacillati</taxon>
        <taxon>Actinomycetota</taxon>
        <taxon>Actinomycetes</taxon>
        <taxon>Kitasatosporales</taxon>
        <taxon>Streptomycetaceae</taxon>
        <taxon>Streptomyces</taxon>
    </lineage>
</organism>
<comment type="similarity">
    <text evidence="1">Belongs to the thioesterase family.</text>
</comment>
<evidence type="ECO:0000259" key="2">
    <source>
        <dbReference type="Pfam" id="PF00975"/>
    </source>
</evidence>
<comment type="caution">
    <text evidence="3">The sequence shown here is derived from an EMBL/GenBank/DDBJ whole genome shotgun (WGS) entry which is preliminary data.</text>
</comment>
<keyword evidence="4" id="KW-1185">Reference proteome</keyword>
<evidence type="ECO:0000313" key="3">
    <source>
        <dbReference type="EMBL" id="GCD44448.1"/>
    </source>
</evidence>
<dbReference type="Proteomes" id="UP000286746">
    <property type="component" value="Unassembled WGS sequence"/>
</dbReference>
<protein>
    <submittedName>
        <fullName evidence="3">Thioesterase</fullName>
    </submittedName>
</protein>
<evidence type="ECO:0000256" key="1">
    <source>
        <dbReference type="ARBA" id="ARBA00007169"/>
    </source>
</evidence>
<reference evidence="3 4" key="1">
    <citation type="submission" date="2018-11" db="EMBL/GenBank/DDBJ databases">
        <title>Whole genome sequence of Streptomyces paromomycinus NBRC 15454(T).</title>
        <authorList>
            <person name="Komaki H."/>
            <person name="Tamura T."/>
        </authorList>
    </citation>
    <scope>NUCLEOTIDE SEQUENCE [LARGE SCALE GENOMIC DNA]</scope>
    <source>
        <strain evidence="3 4">NBRC 15454</strain>
    </source>
</reference>